<gene>
    <name evidence="9" type="ORF">ACFFIX_21320</name>
</gene>
<dbReference type="InterPro" id="IPR034804">
    <property type="entry name" value="SQR/QFR_C/D"/>
</dbReference>
<evidence type="ECO:0000256" key="7">
    <source>
        <dbReference type="ARBA" id="ARBA00023136"/>
    </source>
</evidence>
<feature type="transmembrane region" description="Helical" evidence="8">
    <location>
        <begin position="142"/>
        <end position="169"/>
    </location>
</feature>
<dbReference type="InterPro" id="IPR000701">
    <property type="entry name" value="SuccDH_FuR_B_TM-su"/>
</dbReference>
<evidence type="ECO:0000313" key="10">
    <source>
        <dbReference type="Proteomes" id="UP001589854"/>
    </source>
</evidence>
<reference evidence="9 10" key="1">
    <citation type="submission" date="2024-09" db="EMBL/GenBank/DDBJ databases">
        <authorList>
            <person name="Sun Q."/>
            <person name="Mori K."/>
        </authorList>
    </citation>
    <scope>NUCLEOTIDE SEQUENCE [LARGE SCALE GENOMIC DNA]</scope>
    <source>
        <strain evidence="9 10">CCM 7228</strain>
    </source>
</reference>
<dbReference type="EMBL" id="JBHLVO010000027">
    <property type="protein sequence ID" value="MFC0273928.1"/>
    <property type="molecule type" value="Genomic_DNA"/>
</dbReference>
<evidence type="ECO:0000256" key="8">
    <source>
        <dbReference type="SAM" id="Phobius"/>
    </source>
</evidence>
<accession>A0ABV6GKD7</accession>
<evidence type="ECO:0000256" key="5">
    <source>
        <dbReference type="ARBA" id="ARBA00022989"/>
    </source>
</evidence>
<proteinExistence type="predicted"/>
<feature type="transmembrane region" description="Helical" evidence="8">
    <location>
        <begin position="181"/>
        <end position="201"/>
    </location>
</feature>
<organism evidence="9 10">
    <name type="scientific">Metabacillus herbersteinensis</name>
    <dbReference type="NCBI Taxonomy" id="283816"/>
    <lineage>
        <taxon>Bacteria</taxon>
        <taxon>Bacillati</taxon>
        <taxon>Bacillota</taxon>
        <taxon>Bacilli</taxon>
        <taxon>Bacillales</taxon>
        <taxon>Bacillaceae</taxon>
        <taxon>Metabacillus</taxon>
    </lineage>
</organism>
<evidence type="ECO:0000256" key="3">
    <source>
        <dbReference type="ARBA" id="ARBA00022692"/>
    </source>
</evidence>
<dbReference type="Pfam" id="PF01127">
    <property type="entry name" value="Sdh_cyt"/>
    <property type="match status" value="1"/>
</dbReference>
<feature type="transmembrane region" description="Helical" evidence="8">
    <location>
        <begin position="12"/>
        <end position="34"/>
    </location>
</feature>
<comment type="caution">
    <text evidence="9">The sequence shown here is derived from an EMBL/GenBank/DDBJ whole genome shotgun (WGS) entry which is preliminary data.</text>
</comment>
<dbReference type="RefSeq" id="WP_251157357.1">
    <property type="nucleotide sequence ID" value="NZ_JBHLVO010000027.1"/>
</dbReference>
<keyword evidence="4" id="KW-0479">Metal-binding</keyword>
<evidence type="ECO:0000256" key="1">
    <source>
        <dbReference type="ARBA" id="ARBA00004370"/>
    </source>
</evidence>
<keyword evidence="3 8" id="KW-0812">Transmembrane</keyword>
<dbReference type="NCBIfam" id="TIGR02046">
    <property type="entry name" value="sdhC_b558_fam"/>
    <property type="match status" value="1"/>
</dbReference>
<keyword evidence="2" id="KW-0349">Heme</keyword>
<protein>
    <submittedName>
        <fullName evidence="9">Succinate dehydrogenase cytochrome b558 subunit</fullName>
    </submittedName>
</protein>
<keyword evidence="7 8" id="KW-0472">Membrane</keyword>
<evidence type="ECO:0000256" key="2">
    <source>
        <dbReference type="ARBA" id="ARBA00022617"/>
    </source>
</evidence>
<dbReference type="Gene3D" id="1.20.1300.10">
    <property type="entry name" value="Fumarate reductase/succinate dehydrogenase, transmembrane subunit"/>
    <property type="match status" value="1"/>
</dbReference>
<sequence length="203" mass="23416">MGSMNEHVNRRLHSLLGVFPIGLYLVFHLVANYFATRGPEAYNSVIEFVEGLPFLIFLEIFLIYLPLLFHSIYGIYIAFQASNNVSRYGYFRNLMFFVQRITGVITLIFISWHVWETRIQKALGEEVNFNMMADILDNPFMMIFYALGIISTVFHFSNGLWSFMVSWGITITPRSQVISTYVTGVIFITLTIIGLMSLFAFQV</sequence>
<keyword evidence="10" id="KW-1185">Reference proteome</keyword>
<dbReference type="InterPro" id="IPR016002">
    <property type="entry name" value="Succ_DH_cyt_b558_Firmicute"/>
</dbReference>
<dbReference type="PIRSF" id="PIRSF000170">
    <property type="entry name" value="Succ_dh_cyt_b558"/>
    <property type="match status" value="1"/>
</dbReference>
<evidence type="ECO:0000256" key="4">
    <source>
        <dbReference type="ARBA" id="ARBA00022723"/>
    </source>
</evidence>
<dbReference type="Proteomes" id="UP001589854">
    <property type="component" value="Unassembled WGS sequence"/>
</dbReference>
<evidence type="ECO:0000256" key="6">
    <source>
        <dbReference type="ARBA" id="ARBA00023004"/>
    </source>
</evidence>
<keyword evidence="6" id="KW-0408">Iron</keyword>
<comment type="subcellular location">
    <subcellularLocation>
        <location evidence="1">Membrane</location>
    </subcellularLocation>
</comment>
<name>A0ABV6GKD7_9BACI</name>
<keyword evidence="5 8" id="KW-1133">Transmembrane helix</keyword>
<evidence type="ECO:0000313" key="9">
    <source>
        <dbReference type="EMBL" id="MFC0273928.1"/>
    </source>
</evidence>
<dbReference type="CDD" id="cd03497">
    <property type="entry name" value="SQR_TypeB_1_TM"/>
    <property type="match status" value="1"/>
</dbReference>
<dbReference type="SUPFAM" id="SSF81343">
    <property type="entry name" value="Fumarate reductase respiratory complex transmembrane subunits"/>
    <property type="match status" value="1"/>
</dbReference>
<feature type="transmembrane region" description="Helical" evidence="8">
    <location>
        <begin position="54"/>
        <end position="79"/>
    </location>
</feature>
<dbReference type="InterPro" id="IPR011138">
    <property type="entry name" value="Cytochrome_b-558"/>
</dbReference>
<feature type="transmembrane region" description="Helical" evidence="8">
    <location>
        <begin position="91"/>
        <end position="115"/>
    </location>
</feature>